<feature type="transmembrane region" description="Helical" evidence="2">
    <location>
        <begin position="33"/>
        <end position="54"/>
    </location>
</feature>
<dbReference type="GO" id="GO:0043230">
    <property type="term" value="C:extracellular organelle"/>
    <property type="evidence" value="ECO:0007669"/>
    <property type="project" value="InterPro"/>
</dbReference>
<dbReference type="Pfam" id="PF07963">
    <property type="entry name" value="N_methyl"/>
    <property type="match status" value="1"/>
</dbReference>
<dbReference type="EMBL" id="CP002272">
    <property type="protein sequence ID" value="ADO47276.1"/>
    <property type="molecule type" value="Genomic_DNA"/>
</dbReference>
<dbReference type="RefSeq" id="WP_013365028.1">
    <property type="nucleotide sequence ID" value="NC_014618.1"/>
</dbReference>
<proteinExistence type="predicted"/>
<dbReference type="SUPFAM" id="SSF54523">
    <property type="entry name" value="Pili subunits"/>
    <property type="match status" value="1"/>
</dbReference>
<name>E3G6F3_ENTLS</name>
<dbReference type="Proteomes" id="UP000006872">
    <property type="component" value="Chromosome"/>
</dbReference>
<dbReference type="InterPro" id="IPR010271">
    <property type="entry name" value="TcpA"/>
</dbReference>
<keyword evidence="2" id="KW-1133">Transmembrane helix</keyword>
<evidence type="ECO:0000256" key="2">
    <source>
        <dbReference type="SAM" id="Phobius"/>
    </source>
</evidence>
<dbReference type="PROSITE" id="PS00409">
    <property type="entry name" value="PROKAR_NTER_METHYL"/>
    <property type="match status" value="1"/>
</dbReference>
<protein>
    <submittedName>
        <fullName evidence="3">Toxin-coregulated pilus subunit TcpA</fullName>
    </submittedName>
</protein>
<dbReference type="GO" id="GO:0016020">
    <property type="term" value="C:membrane"/>
    <property type="evidence" value="ECO:0007669"/>
    <property type="project" value="UniProtKB-SubCell"/>
</dbReference>
<dbReference type="KEGG" id="esc:Entcl_1004"/>
<dbReference type="InterPro" id="IPR012902">
    <property type="entry name" value="N_methyl_site"/>
</dbReference>
<gene>
    <name evidence="3" type="ordered locus">Entcl_1004</name>
</gene>
<dbReference type="AlphaFoldDB" id="E3G6F3"/>
<keyword evidence="2" id="KW-0472">Membrane</keyword>
<dbReference type="Pfam" id="PF05946">
    <property type="entry name" value="TcpA"/>
    <property type="match status" value="1"/>
</dbReference>
<keyword evidence="2" id="KW-0812">Transmembrane</keyword>
<dbReference type="Gene3D" id="3.30.1690.10">
    <property type="entry name" value="TcpA-like pilin"/>
    <property type="match status" value="1"/>
</dbReference>
<dbReference type="InterPro" id="IPR045584">
    <property type="entry name" value="Pilin-like"/>
</dbReference>
<reference evidence="4" key="1">
    <citation type="submission" date="2010-10" db="EMBL/GenBank/DDBJ databases">
        <title>Complete sequence of Enterobacter cloacae SCF1.</title>
        <authorList>
            <consortium name="US DOE Joint Genome Institute"/>
            <person name="Lucas S."/>
            <person name="Copeland A."/>
            <person name="Lapidus A."/>
            <person name="Cheng J.-F."/>
            <person name="Bruce D."/>
            <person name="Goodwin L."/>
            <person name="Pitluck S."/>
            <person name="Davenport K."/>
            <person name="Detter J.C."/>
            <person name="Han C."/>
            <person name="Tapia R."/>
            <person name="Land M."/>
            <person name="Hauser L."/>
            <person name="Chang Y.-J."/>
            <person name="Jeffries C."/>
            <person name="Kyrpides N."/>
            <person name="Ivanova N."/>
            <person name="Mikhailova N."/>
            <person name="DeAngelis K."/>
            <person name="Arkin A.P."/>
            <person name="Chivian D."/>
            <person name="Edwards B."/>
            <person name="Woo H."/>
            <person name="Hazen T.C."/>
            <person name="Woyke T."/>
        </authorList>
    </citation>
    <scope>NUCLEOTIDE SEQUENCE [LARGE SCALE GENOMIC DNA]</scope>
    <source>
        <strain evidence="4">SCF1</strain>
    </source>
</reference>
<keyword evidence="4" id="KW-1185">Reference proteome</keyword>
<dbReference type="GO" id="GO:0009289">
    <property type="term" value="C:pilus"/>
    <property type="evidence" value="ECO:0007669"/>
    <property type="project" value="InterPro"/>
</dbReference>
<evidence type="ECO:0000313" key="3">
    <source>
        <dbReference type="EMBL" id="ADO47276.1"/>
    </source>
</evidence>
<accession>E3G6F3</accession>
<dbReference type="HOGENOM" id="CLU_1169247_0_0_6"/>
<dbReference type="STRING" id="701347.Entcl_1004"/>
<reference evidence="3 4" key="2">
    <citation type="journal article" date="2011" name="Stand. Genomic Sci.">
        <title>Complete genome sequence of 'Enterobacter lignolyticus' SCF1.</title>
        <authorList>
            <person name="Deangelis K.M."/>
            <person name="D'Haeseleer P."/>
            <person name="Chivian D."/>
            <person name="Fortney J.L."/>
            <person name="Khudyakov J."/>
            <person name="Simmons B."/>
            <person name="Woo H."/>
            <person name="Arkin A.P."/>
            <person name="Davenport K.W."/>
            <person name="Goodwin L."/>
            <person name="Chen A."/>
            <person name="Ivanova N."/>
            <person name="Kyrpides N.C."/>
            <person name="Mavromatis K."/>
            <person name="Woyke T."/>
            <person name="Hazen T.C."/>
        </authorList>
    </citation>
    <scope>NUCLEOTIDE SEQUENCE [LARGE SCALE GENOMIC DNA]</scope>
    <source>
        <strain evidence="3 4">SCF1</strain>
    </source>
</reference>
<sequence length="240" mass="25147">MIVVYNKTQALKEQARKKLAQYQELRKQRGMSLLEVIIVLGIIGTIAAGVVVLAQRAFDSRAVTELVTNTNTVRVAMKDAYQRDGRYPAYVSPLTLTGDTIKTTTDAISAAQLTQLGKITPDEVRNNISGDFIGIGGAITVAGATGPNALKGFAMELNGLSQEQCRSILGQVGNNWEYVAVGTSGSGNYSLTAGGVDMTAASDGTAILRSLGADGQESLNSAKLLATCTATVNSITLASR</sequence>
<organism evidence="3 4">
    <name type="scientific">Enterobacter lignolyticus (strain SCF1)</name>
    <dbReference type="NCBI Taxonomy" id="701347"/>
    <lineage>
        <taxon>Bacteria</taxon>
        <taxon>Pseudomonadati</taxon>
        <taxon>Pseudomonadota</taxon>
        <taxon>Gammaproteobacteria</taxon>
        <taxon>Enterobacterales</taxon>
        <taxon>Enterobacteriaceae</taxon>
        <taxon>Pluralibacter</taxon>
    </lineage>
</organism>
<dbReference type="eggNOG" id="COG2165">
    <property type="taxonomic scope" value="Bacteria"/>
</dbReference>
<evidence type="ECO:0000256" key="1">
    <source>
        <dbReference type="ARBA" id="ARBA00004167"/>
    </source>
</evidence>
<comment type="subcellular location">
    <subcellularLocation>
        <location evidence="1">Membrane</location>
        <topology evidence="1">Single-pass membrane protein</topology>
    </subcellularLocation>
</comment>
<dbReference type="NCBIfam" id="TIGR02532">
    <property type="entry name" value="IV_pilin_GFxxxE"/>
    <property type="match status" value="1"/>
</dbReference>
<evidence type="ECO:0000313" key="4">
    <source>
        <dbReference type="Proteomes" id="UP000006872"/>
    </source>
</evidence>